<evidence type="ECO:0000256" key="4">
    <source>
        <dbReference type="ARBA" id="ARBA00022989"/>
    </source>
</evidence>
<name>A0A843BAN8_9BURK</name>
<evidence type="ECO:0000313" key="9">
    <source>
        <dbReference type="Proteomes" id="UP000530032"/>
    </source>
</evidence>
<dbReference type="Gene3D" id="3.30.700.10">
    <property type="entry name" value="Glycoprotein, Type 4 Pilin"/>
    <property type="match status" value="1"/>
</dbReference>
<dbReference type="InterPro" id="IPR031982">
    <property type="entry name" value="PilE-like"/>
</dbReference>
<evidence type="ECO:0000256" key="7">
    <source>
        <dbReference type="SAM" id="Phobius"/>
    </source>
</evidence>
<comment type="subcellular location">
    <subcellularLocation>
        <location evidence="1">Membrane</location>
        <topology evidence="1">Single-pass membrane protein</topology>
    </subcellularLocation>
</comment>
<feature type="region of interest" description="Disordered" evidence="6">
    <location>
        <begin position="1"/>
        <end position="27"/>
    </location>
</feature>
<organism evidence="8 9">
    <name type="scientific">Comamonas suwonensis</name>
    <dbReference type="NCBI Taxonomy" id="2606214"/>
    <lineage>
        <taxon>Bacteria</taxon>
        <taxon>Pseudomonadati</taxon>
        <taxon>Pseudomonadota</taxon>
        <taxon>Betaproteobacteria</taxon>
        <taxon>Burkholderiales</taxon>
        <taxon>Comamonadaceae</taxon>
        <taxon>Comamonas</taxon>
    </lineage>
</organism>
<dbReference type="PANTHER" id="PTHR30093">
    <property type="entry name" value="GENERAL SECRETION PATHWAY PROTEIN G"/>
    <property type="match status" value="1"/>
</dbReference>
<sequence>MRRTTPGELTAHSAQRTAHSAQRTAHSIKNPRSRTCLWGRYAPGTSRSALAGGFTLIELMIVVAIIGILAAVALPSYSRYVTRAKLPEAFSLLSGMGLSAQQYFQDNRSYVGAGGIGGCPPGVGLANGSSKNFNFSCTNVTATTITMQASGISADLSTITFTLNQNGVRATTSVPSGWTANSGACWVREQGGSCS</sequence>
<evidence type="ECO:0000256" key="3">
    <source>
        <dbReference type="ARBA" id="ARBA00022692"/>
    </source>
</evidence>
<dbReference type="InterPro" id="IPR012902">
    <property type="entry name" value="N_methyl_site"/>
</dbReference>
<reference evidence="8" key="1">
    <citation type="submission" date="2020-12" db="EMBL/GenBank/DDBJ databases">
        <title>Comamonas sp. nov., isolated from stream water.</title>
        <authorList>
            <person name="Park K.-H."/>
        </authorList>
    </citation>
    <scope>NUCLEOTIDE SEQUENCE</scope>
    <source>
        <strain evidence="8">EJ-4</strain>
    </source>
</reference>
<evidence type="ECO:0000256" key="2">
    <source>
        <dbReference type="ARBA" id="ARBA00022481"/>
    </source>
</evidence>
<dbReference type="Pfam" id="PF07963">
    <property type="entry name" value="N_methyl"/>
    <property type="match status" value="1"/>
</dbReference>
<feature type="transmembrane region" description="Helical" evidence="7">
    <location>
        <begin position="49"/>
        <end position="74"/>
    </location>
</feature>
<dbReference type="PROSITE" id="PS00409">
    <property type="entry name" value="PROKAR_NTER_METHYL"/>
    <property type="match status" value="1"/>
</dbReference>
<dbReference type="InterPro" id="IPR045584">
    <property type="entry name" value="Pilin-like"/>
</dbReference>
<dbReference type="Proteomes" id="UP000530032">
    <property type="component" value="Unassembled WGS sequence"/>
</dbReference>
<keyword evidence="9" id="KW-1185">Reference proteome</keyword>
<keyword evidence="3 7" id="KW-0812">Transmembrane</keyword>
<gene>
    <name evidence="8" type="ORF">HF327_017210</name>
</gene>
<evidence type="ECO:0000256" key="5">
    <source>
        <dbReference type="ARBA" id="ARBA00023136"/>
    </source>
</evidence>
<dbReference type="EMBL" id="JABBCQ020000016">
    <property type="protein sequence ID" value="MBI1626232.1"/>
    <property type="molecule type" value="Genomic_DNA"/>
</dbReference>
<dbReference type="NCBIfam" id="TIGR02532">
    <property type="entry name" value="IV_pilin_GFxxxE"/>
    <property type="match status" value="1"/>
</dbReference>
<evidence type="ECO:0000256" key="1">
    <source>
        <dbReference type="ARBA" id="ARBA00004167"/>
    </source>
</evidence>
<evidence type="ECO:0000313" key="8">
    <source>
        <dbReference type="EMBL" id="MBI1626232.1"/>
    </source>
</evidence>
<dbReference type="SUPFAM" id="SSF54523">
    <property type="entry name" value="Pili subunits"/>
    <property type="match status" value="1"/>
</dbReference>
<protein>
    <submittedName>
        <fullName evidence="8">Prepilin-type N-terminal cleavage/methylation domain-containing protein</fullName>
    </submittedName>
</protein>
<feature type="compositionally biased region" description="Polar residues" evidence="6">
    <location>
        <begin position="12"/>
        <end position="27"/>
    </location>
</feature>
<dbReference type="PANTHER" id="PTHR30093:SF44">
    <property type="entry name" value="TYPE II SECRETION SYSTEM CORE PROTEIN G"/>
    <property type="match status" value="1"/>
</dbReference>
<keyword evidence="4 7" id="KW-1133">Transmembrane helix</keyword>
<evidence type="ECO:0000256" key="6">
    <source>
        <dbReference type="SAM" id="MobiDB-lite"/>
    </source>
</evidence>
<dbReference type="GO" id="GO:0016020">
    <property type="term" value="C:membrane"/>
    <property type="evidence" value="ECO:0007669"/>
    <property type="project" value="UniProtKB-SubCell"/>
</dbReference>
<accession>A0A843BAN8</accession>
<proteinExistence type="predicted"/>
<keyword evidence="5 7" id="KW-0472">Membrane</keyword>
<dbReference type="Pfam" id="PF16732">
    <property type="entry name" value="ComP_DUS"/>
    <property type="match status" value="1"/>
</dbReference>
<dbReference type="GO" id="GO:0043683">
    <property type="term" value="P:type IV pilus assembly"/>
    <property type="evidence" value="ECO:0007669"/>
    <property type="project" value="InterPro"/>
</dbReference>
<keyword evidence="2" id="KW-0488">Methylation</keyword>
<comment type="caution">
    <text evidence="8">The sequence shown here is derived from an EMBL/GenBank/DDBJ whole genome shotgun (WGS) entry which is preliminary data.</text>
</comment>
<dbReference type="AlphaFoldDB" id="A0A843BAN8"/>